<protein>
    <recommendedName>
        <fullName evidence="3">Heavy metal RND efflux outer membrane protein, CzcC family</fullName>
    </recommendedName>
</protein>
<keyword evidence="1" id="KW-0175">Coiled coil</keyword>
<evidence type="ECO:0000313" key="2">
    <source>
        <dbReference type="EMBL" id="CAA6809978.1"/>
    </source>
</evidence>
<dbReference type="GO" id="GO:0015562">
    <property type="term" value="F:efflux transmembrane transporter activity"/>
    <property type="evidence" value="ECO:0007669"/>
    <property type="project" value="InterPro"/>
</dbReference>
<sequence>MRVLLSTLVLLGTLHAEELTLNEILENTVQKNILTKAISQEGLALEFKNLAQTQTDPLTFNQGLSRANSVGISGYEHEVSLSKEFKLGNIQSLEQKQNRLNNEAHLLEQEQYLIDFDNRLKNLYHQYCLNRTFVSSYQESYDKFTLLYTKKERAFKYDEIAKAELIQLEFEKNRLEMELDNFHQKQEHSKMQLLSLTTLDGSSGLSCQDVYPIVQEIHLATDTFALSQEAYNKRIRSTQVGLDRYAKKLESVEVSMGYAKELQTDIYTIDVSIPLNFSSNKSEYERASLMHKSSAISLQNEEKMLNKKYQVEALKARLSRNFQSIEAQEQSINYYVNTLLAIVKKSYDYGESSVIEYLLSQQKLYGLQQELLEKQKGYYATLFQLYSTSEIKEIK</sequence>
<reference evidence="2" key="1">
    <citation type="submission" date="2020-01" db="EMBL/GenBank/DDBJ databases">
        <authorList>
            <person name="Meier V. D."/>
            <person name="Meier V D."/>
        </authorList>
    </citation>
    <scope>NUCLEOTIDE SEQUENCE</scope>
    <source>
        <strain evidence="2">HLG_WM_MAG_02</strain>
    </source>
</reference>
<name>A0A6S6SIM4_9BACT</name>
<dbReference type="Gene3D" id="1.20.1600.10">
    <property type="entry name" value="Outer membrane efflux proteins (OEP)"/>
    <property type="match status" value="1"/>
</dbReference>
<dbReference type="SUPFAM" id="SSF56954">
    <property type="entry name" value="Outer membrane efflux proteins (OEP)"/>
    <property type="match status" value="1"/>
</dbReference>
<feature type="coiled-coil region" evidence="1">
    <location>
        <begin position="83"/>
        <end position="110"/>
    </location>
</feature>
<gene>
    <name evidence="2" type="ORF">HELGO_WM37853</name>
</gene>
<organism evidence="2">
    <name type="scientific">uncultured Sulfurovum sp</name>
    <dbReference type="NCBI Taxonomy" id="269237"/>
    <lineage>
        <taxon>Bacteria</taxon>
        <taxon>Pseudomonadati</taxon>
        <taxon>Campylobacterota</taxon>
        <taxon>Epsilonproteobacteria</taxon>
        <taxon>Campylobacterales</taxon>
        <taxon>Sulfurovaceae</taxon>
        <taxon>Sulfurovum</taxon>
        <taxon>environmental samples</taxon>
    </lineage>
</organism>
<dbReference type="AlphaFoldDB" id="A0A6S6SIM4"/>
<dbReference type="EMBL" id="CACVAZ010000062">
    <property type="protein sequence ID" value="CAA6809978.1"/>
    <property type="molecule type" value="Genomic_DNA"/>
</dbReference>
<evidence type="ECO:0000256" key="1">
    <source>
        <dbReference type="SAM" id="Coils"/>
    </source>
</evidence>
<evidence type="ECO:0008006" key="3">
    <source>
        <dbReference type="Google" id="ProtNLM"/>
    </source>
</evidence>
<proteinExistence type="predicted"/>
<accession>A0A6S6SIM4</accession>